<organism evidence="1 2">
    <name type="scientific">Suricata suricatta</name>
    <name type="common">Meerkat</name>
    <dbReference type="NCBI Taxonomy" id="37032"/>
    <lineage>
        <taxon>Eukaryota</taxon>
        <taxon>Metazoa</taxon>
        <taxon>Chordata</taxon>
        <taxon>Craniata</taxon>
        <taxon>Vertebrata</taxon>
        <taxon>Euteleostomi</taxon>
        <taxon>Mammalia</taxon>
        <taxon>Eutheria</taxon>
        <taxon>Laurasiatheria</taxon>
        <taxon>Carnivora</taxon>
        <taxon>Feliformia</taxon>
        <taxon>Herpestidae</taxon>
        <taxon>Suricata</taxon>
    </lineage>
</organism>
<dbReference type="AlphaFoldDB" id="A0A673UYX0"/>
<name>A0A673UYX0_SURSU</name>
<proteinExistence type="predicted"/>
<protein>
    <submittedName>
        <fullName evidence="1">Uncharacterized protein</fullName>
    </submittedName>
</protein>
<accession>A0A673UYX0</accession>
<dbReference type="Ensembl" id="ENSSSUT00005030272.1">
    <property type="protein sequence ID" value="ENSSSUP00005026482.1"/>
    <property type="gene ID" value="ENSSSUG00005017178.1"/>
</dbReference>
<dbReference type="Proteomes" id="UP000472268">
    <property type="component" value="Chromosome 6"/>
</dbReference>
<evidence type="ECO:0000313" key="2">
    <source>
        <dbReference type="Proteomes" id="UP000472268"/>
    </source>
</evidence>
<sequence>IVSSYKIGLTSLNSNQISLRAKGTDMLDSKADYLHQDGAVVRTAK</sequence>
<reference evidence="1 2" key="1">
    <citation type="submission" date="2019-05" db="EMBL/GenBank/DDBJ databases">
        <title>A Chromosome-scale Meerkat (S. suricatta) Genome Assembly.</title>
        <authorList>
            <person name="Dudchenko O."/>
            <person name="Lieberman Aiden E."/>
            <person name="Tung J."/>
            <person name="Barreiro L.B."/>
            <person name="Clutton-Brock T.H."/>
        </authorList>
    </citation>
    <scope>NUCLEOTIDE SEQUENCE [LARGE SCALE GENOMIC DNA]</scope>
</reference>
<evidence type="ECO:0000313" key="1">
    <source>
        <dbReference type="Ensembl" id="ENSSSUP00005026482.1"/>
    </source>
</evidence>
<keyword evidence="2" id="KW-1185">Reference proteome</keyword>
<reference evidence="1" key="3">
    <citation type="submission" date="2025-09" db="UniProtKB">
        <authorList>
            <consortium name="Ensembl"/>
        </authorList>
    </citation>
    <scope>IDENTIFICATION</scope>
</reference>
<reference evidence="1" key="2">
    <citation type="submission" date="2025-08" db="UniProtKB">
        <authorList>
            <consortium name="Ensembl"/>
        </authorList>
    </citation>
    <scope>IDENTIFICATION</scope>
</reference>